<protein>
    <submittedName>
        <fullName evidence="3">Protein root hair defective 3</fullName>
    </submittedName>
</protein>
<dbReference type="Pfam" id="PF20428">
    <property type="entry name" value="Sey1_3HB"/>
    <property type="match status" value="1"/>
</dbReference>
<feature type="transmembrane region" description="Helical" evidence="1">
    <location>
        <begin position="12"/>
        <end position="32"/>
    </location>
</feature>
<dbReference type="GO" id="GO:0003924">
    <property type="term" value="F:GTPase activity"/>
    <property type="evidence" value="ECO:0007669"/>
    <property type="project" value="TreeGrafter"/>
</dbReference>
<keyword evidence="1" id="KW-0472">Membrane</keyword>
<reference evidence="3" key="1">
    <citation type="submission" date="2017-12" db="EMBL/GenBank/DDBJ databases">
        <authorList>
            <person name="Barbosa P."/>
            <person name="Usie A."/>
            <person name="Ramos A.M."/>
        </authorList>
    </citation>
    <scope>NUCLEOTIDE SEQUENCE</scope>
    <source>
        <strain evidence="3">HL8</strain>
        <tissue evidence="3">Leaves</tissue>
    </source>
</reference>
<comment type="caution">
    <text evidence="3">The sequence shown here is derived from an EMBL/GenBank/DDBJ whole genome shotgun (WGS) entry which is preliminary data.</text>
</comment>
<reference evidence="3" key="3">
    <citation type="submission" date="2023-07" db="EMBL/GenBank/DDBJ databases">
        <title>An improved reference 1 genome and first organelle genomes of Quercus suber.</title>
        <authorList>
            <consortium name="Genosuber Consortium"/>
            <person name="Usie A."/>
            <person name="Serra O."/>
            <person name="Barros P."/>
        </authorList>
    </citation>
    <scope>NUCLEOTIDE SEQUENCE</scope>
    <source>
        <strain evidence="3">HL8</strain>
        <tissue evidence="3">Leaves</tissue>
    </source>
</reference>
<evidence type="ECO:0000313" key="3">
    <source>
        <dbReference type="EMBL" id="KAK7859258.1"/>
    </source>
</evidence>
<keyword evidence="1" id="KW-0812">Transmembrane</keyword>
<name>A0AAW0M8Y3_QUESU</name>
<reference evidence="3" key="2">
    <citation type="journal article" date="2018" name="Sci. Data">
        <title>The draft genome sequence of cork oak.</title>
        <authorList>
            <person name="Ramos A.M."/>
            <person name="Usie A."/>
            <person name="Barbosa P."/>
            <person name="Barros P.M."/>
            <person name="Capote T."/>
            <person name="Chaves I."/>
            <person name="Simoes F."/>
            <person name="Abreu I."/>
            <person name="Carrasquinho I."/>
            <person name="Faro C."/>
            <person name="Guimaraes J.B."/>
            <person name="Mendonca D."/>
            <person name="Nobrega F."/>
            <person name="Rodrigues L."/>
            <person name="Saibo N.J.M."/>
            <person name="Varela M.C."/>
            <person name="Egas C."/>
            <person name="Matos J."/>
            <person name="Miguel C.M."/>
            <person name="Oliveira M.M."/>
            <person name="Ricardo C.P."/>
            <person name="Goncalves S."/>
        </authorList>
    </citation>
    <scope>NUCLEOTIDE SEQUENCE [LARGE SCALE GENOMIC DNA]</scope>
    <source>
        <strain evidence="3">HL8</strain>
    </source>
</reference>
<dbReference type="PANTHER" id="PTHR45923:SF2">
    <property type="entry name" value="PROTEIN SEY1"/>
    <property type="match status" value="1"/>
</dbReference>
<accession>A0AAW0M8Y3</accession>
<sequence length="101" mass="11453">MIFQEANKRNNNWLPPPWAIAAMVILGFNEFMTLLRNPLYLCVIFVGFLLFKALWVQLDISGEFRNGAVSIKFNCDCLNPISLLSIDGQFGRLILRNSTTG</sequence>
<gene>
    <name evidence="3" type="primary">RHD3</name>
    <name evidence="3" type="ORF">CFP56_007820</name>
</gene>
<organism evidence="3">
    <name type="scientific">Quercus suber</name>
    <name type="common">Cork oak</name>
    <dbReference type="NCBI Taxonomy" id="58331"/>
    <lineage>
        <taxon>Eukaryota</taxon>
        <taxon>Viridiplantae</taxon>
        <taxon>Streptophyta</taxon>
        <taxon>Embryophyta</taxon>
        <taxon>Tracheophyta</taxon>
        <taxon>Spermatophyta</taxon>
        <taxon>Magnoliopsida</taxon>
        <taxon>eudicotyledons</taxon>
        <taxon>Gunneridae</taxon>
        <taxon>Pentapetalae</taxon>
        <taxon>rosids</taxon>
        <taxon>fabids</taxon>
        <taxon>Fagales</taxon>
        <taxon>Fagaceae</taxon>
        <taxon>Quercus</taxon>
    </lineage>
</organism>
<dbReference type="InterPro" id="IPR008803">
    <property type="entry name" value="RHD3/Sey1"/>
</dbReference>
<feature type="transmembrane region" description="Helical" evidence="1">
    <location>
        <begin position="38"/>
        <end position="56"/>
    </location>
</feature>
<feature type="domain" description="Sey1/RHD3-like three-helix bundle" evidence="2">
    <location>
        <begin position="3"/>
        <end position="61"/>
    </location>
</feature>
<evidence type="ECO:0000259" key="2">
    <source>
        <dbReference type="Pfam" id="PF20428"/>
    </source>
</evidence>
<dbReference type="EMBL" id="PKMF04000014">
    <property type="protein sequence ID" value="KAK7859258.1"/>
    <property type="molecule type" value="Genomic_DNA"/>
</dbReference>
<dbReference type="GO" id="GO:0005783">
    <property type="term" value="C:endoplasmic reticulum"/>
    <property type="evidence" value="ECO:0007669"/>
    <property type="project" value="TreeGrafter"/>
</dbReference>
<dbReference type="PANTHER" id="PTHR45923">
    <property type="entry name" value="PROTEIN SEY1"/>
    <property type="match status" value="1"/>
</dbReference>
<evidence type="ECO:0000256" key="1">
    <source>
        <dbReference type="SAM" id="Phobius"/>
    </source>
</evidence>
<dbReference type="AlphaFoldDB" id="A0AAW0M8Y3"/>
<keyword evidence="1" id="KW-1133">Transmembrane helix</keyword>
<dbReference type="GO" id="GO:0016320">
    <property type="term" value="P:endoplasmic reticulum membrane fusion"/>
    <property type="evidence" value="ECO:0007669"/>
    <property type="project" value="TreeGrafter"/>
</dbReference>
<dbReference type="InterPro" id="IPR046758">
    <property type="entry name" value="Sey1/RHD3-like_3HB"/>
</dbReference>
<proteinExistence type="predicted"/>